<evidence type="ECO:0000256" key="4">
    <source>
        <dbReference type="ARBA" id="ARBA00022475"/>
    </source>
</evidence>
<dbReference type="Gene3D" id="1.20.1250.20">
    <property type="entry name" value="MFS general substrate transporter like domains"/>
    <property type="match status" value="2"/>
</dbReference>
<evidence type="ECO:0000313" key="10">
    <source>
        <dbReference type="EMBL" id="RGI96309.1"/>
    </source>
</evidence>
<keyword evidence="3" id="KW-0813">Transport</keyword>
<dbReference type="PANTHER" id="PTHR23517">
    <property type="entry name" value="RESISTANCE PROTEIN MDTM, PUTATIVE-RELATED-RELATED"/>
    <property type="match status" value="1"/>
</dbReference>
<accession>A0A374NXX9</accession>
<evidence type="ECO:0000256" key="1">
    <source>
        <dbReference type="ARBA" id="ARBA00004651"/>
    </source>
</evidence>
<reference evidence="10 11" key="1">
    <citation type="submission" date="2018-08" db="EMBL/GenBank/DDBJ databases">
        <title>A genome reference for cultivated species of the human gut microbiota.</title>
        <authorList>
            <person name="Zou Y."/>
            <person name="Xue W."/>
            <person name="Luo G."/>
        </authorList>
    </citation>
    <scope>NUCLEOTIDE SEQUENCE [LARGE SCALE GENOMIC DNA]</scope>
    <source>
        <strain evidence="10 11">TM09-12</strain>
    </source>
</reference>
<feature type="transmembrane region" description="Helical" evidence="8">
    <location>
        <begin position="51"/>
        <end position="72"/>
    </location>
</feature>
<dbReference type="Proteomes" id="UP000263014">
    <property type="component" value="Unassembled WGS sequence"/>
</dbReference>
<comment type="subcellular location">
    <subcellularLocation>
        <location evidence="1">Cell membrane</location>
        <topology evidence="1">Multi-pass membrane protein</topology>
    </subcellularLocation>
</comment>
<feature type="transmembrane region" description="Helical" evidence="8">
    <location>
        <begin position="147"/>
        <end position="170"/>
    </location>
</feature>
<evidence type="ECO:0000256" key="6">
    <source>
        <dbReference type="ARBA" id="ARBA00022989"/>
    </source>
</evidence>
<dbReference type="InterPro" id="IPR050171">
    <property type="entry name" value="MFS_Transporters"/>
</dbReference>
<feature type="transmembrane region" description="Helical" evidence="8">
    <location>
        <begin position="425"/>
        <end position="447"/>
    </location>
</feature>
<dbReference type="InterPro" id="IPR020846">
    <property type="entry name" value="MFS_dom"/>
</dbReference>
<keyword evidence="4" id="KW-1003">Cell membrane</keyword>
<evidence type="ECO:0000256" key="8">
    <source>
        <dbReference type="SAM" id="Phobius"/>
    </source>
</evidence>
<feature type="transmembrane region" description="Helical" evidence="8">
    <location>
        <begin position="329"/>
        <end position="349"/>
    </location>
</feature>
<dbReference type="EMBL" id="QSON01000024">
    <property type="protein sequence ID" value="RGI96309.1"/>
    <property type="molecule type" value="Genomic_DNA"/>
</dbReference>
<comment type="similarity">
    <text evidence="2">Belongs to the major facilitator superfamily. Proton-dependent oligopeptide transporter (POT/PTR) (TC 2.A.17) family.</text>
</comment>
<dbReference type="Pfam" id="PF07690">
    <property type="entry name" value="MFS_1"/>
    <property type="match status" value="1"/>
</dbReference>
<dbReference type="PROSITE" id="PS50850">
    <property type="entry name" value="MFS"/>
    <property type="match status" value="1"/>
</dbReference>
<keyword evidence="6 8" id="KW-1133">Transmembrane helix</keyword>
<evidence type="ECO:0000256" key="2">
    <source>
        <dbReference type="ARBA" id="ARBA00005982"/>
    </source>
</evidence>
<dbReference type="InterPro" id="IPR011701">
    <property type="entry name" value="MFS"/>
</dbReference>
<evidence type="ECO:0000313" key="11">
    <source>
        <dbReference type="Proteomes" id="UP000263014"/>
    </source>
</evidence>
<dbReference type="GO" id="GO:0015833">
    <property type="term" value="P:peptide transport"/>
    <property type="evidence" value="ECO:0007669"/>
    <property type="project" value="InterPro"/>
</dbReference>
<evidence type="ECO:0000256" key="7">
    <source>
        <dbReference type="ARBA" id="ARBA00023136"/>
    </source>
</evidence>
<keyword evidence="7 8" id="KW-0472">Membrane</keyword>
<comment type="caution">
    <text evidence="10">The sequence shown here is derived from an EMBL/GenBank/DDBJ whole genome shotgun (WGS) entry which is preliminary data.</text>
</comment>
<dbReference type="GO" id="GO:0005886">
    <property type="term" value="C:plasma membrane"/>
    <property type="evidence" value="ECO:0007669"/>
    <property type="project" value="UniProtKB-SubCell"/>
</dbReference>
<feature type="transmembrane region" description="Helical" evidence="8">
    <location>
        <begin position="395"/>
        <end position="413"/>
    </location>
</feature>
<dbReference type="RefSeq" id="WP_118033252.1">
    <property type="nucleotide sequence ID" value="NZ_QSON01000024.1"/>
</dbReference>
<keyword evidence="5 8" id="KW-0812">Transmembrane</keyword>
<dbReference type="InterPro" id="IPR005279">
    <property type="entry name" value="Dipep/tripep_permease"/>
</dbReference>
<evidence type="ECO:0000256" key="5">
    <source>
        <dbReference type="ARBA" id="ARBA00022692"/>
    </source>
</evidence>
<feature type="transmembrane region" description="Helical" evidence="8">
    <location>
        <begin position="361"/>
        <end position="383"/>
    </location>
</feature>
<dbReference type="PANTHER" id="PTHR23517:SF15">
    <property type="entry name" value="PROTON-DEPENDENT OLIGOPEPTIDE FAMILY TRANSPORT PROTEIN"/>
    <property type="match status" value="1"/>
</dbReference>
<evidence type="ECO:0000256" key="3">
    <source>
        <dbReference type="ARBA" id="ARBA00022448"/>
    </source>
</evidence>
<feature type="transmembrane region" description="Helical" evidence="8">
    <location>
        <begin position="283"/>
        <end position="308"/>
    </location>
</feature>
<feature type="transmembrane region" description="Helical" evidence="8">
    <location>
        <begin position="84"/>
        <end position="103"/>
    </location>
</feature>
<feature type="domain" description="Major facilitator superfamily (MFS) profile" evidence="9">
    <location>
        <begin position="16"/>
        <end position="449"/>
    </location>
</feature>
<organism evidence="10 11">
    <name type="scientific">Hungatella hathewayi</name>
    <dbReference type="NCBI Taxonomy" id="154046"/>
    <lineage>
        <taxon>Bacteria</taxon>
        <taxon>Bacillati</taxon>
        <taxon>Bacillota</taxon>
        <taxon>Clostridia</taxon>
        <taxon>Lachnospirales</taxon>
        <taxon>Lachnospiraceae</taxon>
        <taxon>Hungatella</taxon>
    </lineage>
</organism>
<dbReference type="SUPFAM" id="SSF103473">
    <property type="entry name" value="MFS general substrate transporter"/>
    <property type="match status" value="1"/>
</dbReference>
<dbReference type="GO" id="GO:1904680">
    <property type="term" value="F:peptide transmembrane transporter activity"/>
    <property type="evidence" value="ECO:0007669"/>
    <property type="project" value="InterPro"/>
</dbReference>
<feature type="transmembrane region" description="Helical" evidence="8">
    <location>
        <begin position="109"/>
        <end position="135"/>
    </location>
</feature>
<sequence>MGEQKKKGYPLGFYISCIAYSFERFAFYGSKPLLVLFLIRAVTEGGLGMNAADAAILAANMTAFTYIAPVLGGYICDNWLGGRYAVSLGMLLMGVGYLAGWQAHSVAMVHVMIIVVSIGTGLFKGNLAAIIGRLFDDKSKLDSAFSVQYSFVNVGAFFGSMLTATLYVTVFRRGDVLGFRQCFLLCAILMFIGAIIFTLSYGTLQNQGIKPFKYLTDVNGNVIGIQEKEGRKAASAPLTKKEKKGVIAILFVTIMTVFFWLAYYQQDIALTIYMDKYVNMKLFGVTLTPPLITTTIPGFLCIFLSLGAAKIWAALAKRPQGDMTMFQKLTMAFAILGLDYLLLAVMEVTRGVGAPETSQVTVLWLLAFTNILTMAELCFSPLGNSFISKFAPKKYLSLLMGVWPFATFISSKMNGYVQGYVEKLGIFSIFITFMVISFIFAVLLFVLSKPLGKLTEDEVSNERGAERT</sequence>
<dbReference type="AlphaFoldDB" id="A0A374NXX9"/>
<gene>
    <name evidence="10" type="ORF">DXD79_29635</name>
</gene>
<evidence type="ECO:0000259" key="9">
    <source>
        <dbReference type="PROSITE" id="PS50850"/>
    </source>
</evidence>
<feature type="transmembrane region" description="Helical" evidence="8">
    <location>
        <begin position="245"/>
        <end position="263"/>
    </location>
</feature>
<dbReference type="InterPro" id="IPR036259">
    <property type="entry name" value="MFS_trans_sf"/>
</dbReference>
<name>A0A374NXX9_9FIRM</name>
<feature type="transmembrane region" description="Helical" evidence="8">
    <location>
        <begin position="182"/>
        <end position="204"/>
    </location>
</feature>
<proteinExistence type="inferred from homology"/>
<protein>
    <submittedName>
        <fullName evidence="10">MFS transporter</fullName>
    </submittedName>
</protein>
<feature type="transmembrane region" description="Helical" evidence="8">
    <location>
        <begin position="12"/>
        <end position="39"/>
    </location>
</feature>
<dbReference type="CDD" id="cd17346">
    <property type="entry name" value="MFS_DtpA_like"/>
    <property type="match status" value="1"/>
</dbReference>